<comment type="similarity">
    <text evidence="2">Belongs to the TorD/DmsD family. DmsD subfamily.</text>
</comment>
<dbReference type="HAMAP" id="MF_00940">
    <property type="entry name" value="DmsD_chaperone"/>
    <property type="match status" value="1"/>
</dbReference>
<dbReference type="KEGG" id="ete:ETEE_0182"/>
<evidence type="ECO:0000256" key="1">
    <source>
        <dbReference type="ARBA" id="ARBA00023186"/>
    </source>
</evidence>
<name>A0A076LEQ5_9GAMM</name>
<dbReference type="GeneID" id="33938000"/>
<dbReference type="InterPro" id="IPR020945">
    <property type="entry name" value="DMSO/NO3_reduct_chaperone"/>
</dbReference>
<dbReference type="PIRSF" id="PIRSF004690">
    <property type="entry name" value="DmsD"/>
    <property type="match status" value="1"/>
</dbReference>
<dbReference type="PANTHER" id="PTHR34227:SF6">
    <property type="entry name" value="TAT PROOFREADING CHAPERONE DMSD"/>
    <property type="match status" value="1"/>
</dbReference>
<accession>A0A076LEQ5</accession>
<protein>
    <recommendedName>
        <fullName evidence="2">Tat proofreading chaperone DmsD</fullName>
    </recommendedName>
    <alternativeName>
        <fullName evidence="2">DMSO reductase maturation protein</fullName>
    </alternativeName>
    <alternativeName>
        <fullName evidence="2">Twin-arginine leader-binding protein DmsD</fullName>
    </alternativeName>
</protein>
<gene>
    <name evidence="3" type="primary">ycdY</name>
    <name evidence="2" type="synonym">dmsD</name>
    <name evidence="3" type="ORF">ETEE_0182</name>
</gene>
<dbReference type="GO" id="GO:0005048">
    <property type="term" value="F:signal sequence binding"/>
    <property type="evidence" value="ECO:0007669"/>
    <property type="project" value="InterPro"/>
</dbReference>
<keyword evidence="1 2" id="KW-0143">Chaperone</keyword>
<dbReference type="InterPro" id="IPR028611">
    <property type="entry name" value="DmsD_chaperone"/>
</dbReference>
<evidence type="ECO:0000256" key="2">
    <source>
        <dbReference type="HAMAP-Rule" id="MF_00940"/>
    </source>
</evidence>
<comment type="function">
    <text evidence="2">Required for biogenesis/assembly of DMSO reductase, but not for the interaction of the DmsA signal peptide with the Tat system. May be part of a chaperone cascade complex that facilitates a folding-maturation pathway for the substrate protein.</text>
</comment>
<sequence length="204" mass="22775">MLQPEQLQDMALTARALGALLYWPPDSEQAAPLVTLLRQPQETLRWPYGSSAQREHCAALLCAPAQESLASAHQRLFIGPHALAAPPWGSVYLDRESVLFGESTLALRRWMDAQGISWQSDAREPEDHIGILLLMAAWLAEGQPQLLPALLQLHLLPWGERYLTLLQQGADHPFYQGLASLAALTLQAWQRQLAIADSDVRLYR</sequence>
<dbReference type="Gene3D" id="1.10.3480.10">
    <property type="entry name" value="TorD-like"/>
    <property type="match status" value="1"/>
</dbReference>
<dbReference type="InterPro" id="IPR036411">
    <property type="entry name" value="TorD-like_sf"/>
</dbReference>
<dbReference type="SUPFAM" id="SSF89155">
    <property type="entry name" value="TorD-like"/>
    <property type="match status" value="1"/>
</dbReference>
<dbReference type="InterPro" id="IPR026269">
    <property type="entry name" value="DmsD-type"/>
</dbReference>
<dbReference type="NCBIfam" id="NF008632">
    <property type="entry name" value="PRK11621.1"/>
    <property type="match status" value="1"/>
</dbReference>
<dbReference type="PANTHER" id="PTHR34227">
    <property type="entry name" value="CHAPERONE PROTEIN YCDY"/>
    <property type="match status" value="1"/>
</dbReference>
<dbReference type="RefSeq" id="WP_034162478.1">
    <property type="nucleotide sequence ID" value="NZ_CP006664.1"/>
</dbReference>
<proteinExistence type="inferred from homology"/>
<dbReference type="EMBL" id="CP006664">
    <property type="protein sequence ID" value="AIJ06666.1"/>
    <property type="molecule type" value="Genomic_DNA"/>
</dbReference>
<reference evidence="3 4" key="1">
    <citation type="journal article" date="2012" name="PLoS ONE">
        <title>Edwardsiella comparative phylogenomics reveal the new intra/inter-species taxonomic relationships, virulence evolution and niche adaptation mechanisms.</title>
        <authorList>
            <person name="Yang M."/>
            <person name="Lv Y."/>
            <person name="Xiao J."/>
            <person name="Wu H."/>
            <person name="Zheng H."/>
            <person name="Liu Q."/>
            <person name="Zhang Y."/>
            <person name="Wang Q."/>
        </authorList>
    </citation>
    <scope>NUCLEOTIDE SEQUENCE [LARGE SCALE GENOMIC DNA]</scope>
    <source>
        <strain evidence="4">080813</strain>
    </source>
</reference>
<dbReference type="HOGENOM" id="CLU_077650_7_1_6"/>
<evidence type="ECO:0000313" key="4">
    <source>
        <dbReference type="Proteomes" id="UP000028681"/>
    </source>
</evidence>
<dbReference type="Pfam" id="PF02613">
    <property type="entry name" value="Nitrate_red_del"/>
    <property type="match status" value="1"/>
</dbReference>
<dbReference type="InterPro" id="IPR050289">
    <property type="entry name" value="TorD/DmsD_chaperones"/>
</dbReference>
<organism evidence="3 4">
    <name type="scientific">Edwardsiella anguillarum ET080813</name>
    <dbReference type="NCBI Taxonomy" id="667120"/>
    <lineage>
        <taxon>Bacteria</taxon>
        <taxon>Pseudomonadati</taxon>
        <taxon>Pseudomonadota</taxon>
        <taxon>Gammaproteobacteria</taxon>
        <taxon>Enterobacterales</taxon>
        <taxon>Hafniaceae</taxon>
        <taxon>Edwardsiella</taxon>
    </lineage>
</organism>
<evidence type="ECO:0000313" key="3">
    <source>
        <dbReference type="EMBL" id="AIJ06666.1"/>
    </source>
</evidence>
<dbReference type="Proteomes" id="UP000028681">
    <property type="component" value="Chromosome"/>
</dbReference>
<dbReference type="AlphaFoldDB" id="A0A076LEQ5"/>